<gene>
    <name evidence="1" type="ORF">F2Y81_05715</name>
</gene>
<dbReference type="Gene3D" id="3.40.50.11190">
    <property type="match status" value="1"/>
</dbReference>
<name>A0A642Q001_9BACE</name>
<accession>A0A642Q001</accession>
<dbReference type="AlphaFoldDB" id="A0A642Q001"/>
<evidence type="ECO:0008006" key="3">
    <source>
        <dbReference type="Google" id="ProtNLM"/>
    </source>
</evidence>
<organism evidence="1 2">
    <name type="scientific">Bacteroides cellulosilyticus</name>
    <dbReference type="NCBI Taxonomy" id="246787"/>
    <lineage>
        <taxon>Bacteria</taxon>
        <taxon>Pseudomonadati</taxon>
        <taxon>Bacteroidota</taxon>
        <taxon>Bacteroidia</taxon>
        <taxon>Bacteroidales</taxon>
        <taxon>Bacteroidaceae</taxon>
        <taxon>Bacteroides</taxon>
    </lineage>
</organism>
<dbReference type="RefSeq" id="WP_131797138.1">
    <property type="nucleotide sequence ID" value="NZ_CABMLT010000014.1"/>
</dbReference>
<reference evidence="1 2" key="1">
    <citation type="journal article" date="2019" name="Nat. Med.">
        <title>A library of human gut bacterial isolates paired with longitudinal multiomics data enables mechanistic microbiome research.</title>
        <authorList>
            <person name="Poyet M."/>
            <person name="Groussin M."/>
            <person name="Gibbons S.M."/>
            <person name="Avila-Pacheco J."/>
            <person name="Jiang X."/>
            <person name="Kearney S.M."/>
            <person name="Perrotta A.R."/>
            <person name="Berdy B."/>
            <person name="Zhao S."/>
            <person name="Lieberman T.D."/>
            <person name="Swanson P.K."/>
            <person name="Smith M."/>
            <person name="Roesemann S."/>
            <person name="Alexander J.E."/>
            <person name="Rich S.A."/>
            <person name="Livny J."/>
            <person name="Vlamakis H."/>
            <person name="Clish C."/>
            <person name="Bullock K."/>
            <person name="Deik A."/>
            <person name="Scott J."/>
            <person name="Pierce K.A."/>
            <person name="Xavier R.J."/>
            <person name="Alm E.J."/>
        </authorList>
    </citation>
    <scope>NUCLEOTIDE SEQUENCE [LARGE SCALE GENOMIC DNA]</scope>
    <source>
        <strain evidence="1 2">BIOML-A6</strain>
    </source>
</reference>
<protein>
    <recommendedName>
        <fullName evidence="3">UDP-2,4-diacetamido-2,4, 6-trideoxy-beta-L-altropyranose hydrolase</fullName>
    </recommendedName>
</protein>
<dbReference type="Gene3D" id="3.40.50.2000">
    <property type="entry name" value="Glycogen Phosphorylase B"/>
    <property type="match status" value="1"/>
</dbReference>
<proteinExistence type="predicted"/>
<dbReference type="GeneID" id="66305078"/>
<comment type="caution">
    <text evidence="1">The sequence shown here is derived from an EMBL/GenBank/DDBJ whole genome shotgun (WGS) entry which is preliminary data.</text>
</comment>
<dbReference type="SUPFAM" id="SSF53756">
    <property type="entry name" value="UDP-Glycosyltransferase/glycogen phosphorylase"/>
    <property type="match status" value="1"/>
</dbReference>
<evidence type="ECO:0000313" key="2">
    <source>
        <dbReference type="Proteomes" id="UP000448877"/>
    </source>
</evidence>
<dbReference type="EMBL" id="VVYV01000006">
    <property type="protein sequence ID" value="KAA5421899.1"/>
    <property type="molecule type" value="Genomic_DNA"/>
</dbReference>
<dbReference type="Proteomes" id="UP000448877">
    <property type="component" value="Unassembled WGS sequence"/>
</dbReference>
<evidence type="ECO:0000313" key="1">
    <source>
        <dbReference type="EMBL" id="KAA5421899.1"/>
    </source>
</evidence>
<sequence>MAIKKQLHIFKMVSYKKIYFRADASAQIGYGHFIRTLAIADMLKSEFDCTFFTVSPTEYQVGEMTKVCNYAALNTDTALSEFLDLLKGDEIVVLDNYFYTDDYFRSILQKGCKLVIVGPMSNRHYDVDMLVYGIPQDDIKFTKAERTKLYYGFDYAFIRREFFKCENHKTRNNGIVVCLGGADPLRLTNKILQRLVNIEYPETINVIAGDKVFIDESLNPFIRQYKNLAASQIVELFDAYRLAILSASTITTEALSRGIPVIAGYYADNQVDFYNTLVDHDYICGLDDIRKNNLDELTTELLDTISRKETYKFDVTSIQQRYIDAFKSLANEF</sequence>